<keyword evidence="1" id="KW-0472">Membrane</keyword>
<keyword evidence="1" id="KW-0812">Transmembrane</keyword>
<evidence type="ECO:0000313" key="3">
    <source>
        <dbReference type="Proteomes" id="UP000676169"/>
    </source>
</evidence>
<evidence type="ECO:0000313" key="2">
    <source>
        <dbReference type="EMBL" id="QUE52495.1"/>
    </source>
</evidence>
<feature type="transmembrane region" description="Helical" evidence="1">
    <location>
        <begin position="56"/>
        <end position="78"/>
    </location>
</feature>
<sequence>MKTRMAGLRTEQSSTVMKLALLKRKLARLDREWIHFREAALIRDAHGGKEPSAFRCVMRAGAMTLLGLLVAGVPWFAVAYVAKAALVAVTGIGMTILCLGWHHFAEGLSRVSRFNRQRRRYQTRRREIVALIRHEQSR</sequence>
<protein>
    <submittedName>
        <fullName evidence="2">Uncharacterized protein</fullName>
    </submittedName>
</protein>
<keyword evidence="1" id="KW-1133">Transmembrane helix</keyword>
<evidence type="ECO:0000256" key="1">
    <source>
        <dbReference type="SAM" id="Phobius"/>
    </source>
</evidence>
<dbReference type="RefSeq" id="WP_211633604.1">
    <property type="nucleotide sequence ID" value="NZ_CP073100.1"/>
</dbReference>
<dbReference type="KEGG" id="lamb:KBB96_06270"/>
<keyword evidence="3" id="KW-1185">Reference proteome</keyword>
<proteinExistence type="predicted"/>
<organism evidence="2 3">
    <name type="scientific">Luteolibacter ambystomatis</name>
    <dbReference type="NCBI Taxonomy" id="2824561"/>
    <lineage>
        <taxon>Bacteria</taxon>
        <taxon>Pseudomonadati</taxon>
        <taxon>Verrucomicrobiota</taxon>
        <taxon>Verrucomicrobiia</taxon>
        <taxon>Verrucomicrobiales</taxon>
        <taxon>Verrucomicrobiaceae</taxon>
        <taxon>Luteolibacter</taxon>
    </lineage>
</organism>
<accession>A0A975PGE1</accession>
<dbReference type="Proteomes" id="UP000676169">
    <property type="component" value="Chromosome"/>
</dbReference>
<dbReference type="EMBL" id="CP073100">
    <property type="protein sequence ID" value="QUE52495.1"/>
    <property type="molecule type" value="Genomic_DNA"/>
</dbReference>
<feature type="transmembrane region" description="Helical" evidence="1">
    <location>
        <begin position="84"/>
        <end position="104"/>
    </location>
</feature>
<reference evidence="2" key="1">
    <citation type="submission" date="2021-04" db="EMBL/GenBank/DDBJ databases">
        <title>Luteolibacter sp. 32A isolated from the skin of an Anderson's salamander (Ambystoma andersonii).</title>
        <authorList>
            <person name="Spergser J."/>
            <person name="Busse H.-J."/>
        </authorList>
    </citation>
    <scope>NUCLEOTIDE SEQUENCE</scope>
    <source>
        <strain evidence="2">32A</strain>
    </source>
</reference>
<dbReference type="AlphaFoldDB" id="A0A975PGE1"/>
<name>A0A975PGE1_9BACT</name>
<gene>
    <name evidence="2" type="ORF">KBB96_06270</name>
</gene>